<organism evidence="5">
    <name type="scientific">Rhizochromulina marina</name>
    <dbReference type="NCBI Taxonomy" id="1034831"/>
    <lineage>
        <taxon>Eukaryota</taxon>
        <taxon>Sar</taxon>
        <taxon>Stramenopiles</taxon>
        <taxon>Ochrophyta</taxon>
        <taxon>Dictyochophyceae</taxon>
        <taxon>Rhizochromulinales</taxon>
        <taxon>Rhizochromulina</taxon>
    </lineage>
</organism>
<proteinExistence type="predicted"/>
<feature type="compositionally biased region" description="Polar residues" evidence="3">
    <location>
        <begin position="297"/>
        <end position="316"/>
    </location>
</feature>
<dbReference type="Pfam" id="PF01344">
    <property type="entry name" value="Kelch_1"/>
    <property type="match status" value="2"/>
</dbReference>
<feature type="domain" description="BTB" evidence="4">
    <location>
        <begin position="448"/>
        <end position="510"/>
    </location>
</feature>
<evidence type="ECO:0000313" key="5">
    <source>
        <dbReference type="EMBL" id="CAD9665567.1"/>
    </source>
</evidence>
<sequence length="621" mass="68204">MMKYMRWESPTIMGQTPTIKNHTATLVDNRLYIFGGYDGHRNHSTVHVLDCDTYTWRICDEITGKPPAGRNGHTATLADHTIFFIGGWLGSGPLAAADTHILDVEAMHWVQPVPRGSPPGACNMHTADFIPRRRQIFVFRGGDGSNYLNDLHGLHVDTHEWLQIATVGESPVERANHASAVDGDNLFIFGGWDGHKRLNDIHMLDTSATPPRWSTPRIHGTLPHPRAGMTFTWLREQVFLFGGSGASTKCFNDVQIFEPSDMAWMDTVSAAKPMPSSILVASSSMTSSLAAEGESFSALSPESSHQPPPSTSLRGSQDQEPRPADSEALEKLHPRYDSADSQLEPALSHLEGLRLDDLASTPNPNDAHGPPTKRIVILGQGPGRRAGHTATVVNRRLLIFGGSYGSEYLNDFFVLDTDPTPETRVTAKSSLQTLTHSLRNYSRSSEFSDVTFLVEHRPVHAHRVVLSAVSERFRAMFSDGFRESSEREIVIPDMSHAVFTAMLDYLYTGQPPRACVDASEPGFPLFLELLECADQYMLDHLKQICETRLATVVAEETVDILLEAAERNNAWQLGSVCQHFLRNCRFSAEGCAPPDHEPTLSEAVASTGGGTTTPIYAGGAV</sequence>
<dbReference type="SUPFAM" id="SSF54695">
    <property type="entry name" value="POZ domain"/>
    <property type="match status" value="1"/>
</dbReference>
<dbReference type="PANTHER" id="PTHR46093">
    <property type="entry name" value="ACYL-COA-BINDING DOMAIN-CONTAINING PROTEIN 5"/>
    <property type="match status" value="1"/>
</dbReference>
<dbReference type="InterPro" id="IPR006652">
    <property type="entry name" value="Kelch_1"/>
</dbReference>
<feature type="compositionally biased region" description="Basic and acidic residues" evidence="3">
    <location>
        <begin position="317"/>
        <end position="326"/>
    </location>
</feature>
<dbReference type="Gene3D" id="3.30.710.10">
    <property type="entry name" value="Potassium Channel Kv1.1, Chain A"/>
    <property type="match status" value="1"/>
</dbReference>
<name>A0A7S2W4I0_9STRA</name>
<dbReference type="AlphaFoldDB" id="A0A7S2W4I0"/>
<evidence type="ECO:0000256" key="3">
    <source>
        <dbReference type="SAM" id="MobiDB-lite"/>
    </source>
</evidence>
<evidence type="ECO:0000256" key="1">
    <source>
        <dbReference type="ARBA" id="ARBA00022441"/>
    </source>
</evidence>
<dbReference type="Pfam" id="PF24681">
    <property type="entry name" value="Kelch_KLHDC2_KLHL20_DRC7"/>
    <property type="match status" value="1"/>
</dbReference>
<accession>A0A7S2W4I0</accession>
<evidence type="ECO:0000259" key="4">
    <source>
        <dbReference type="PROSITE" id="PS50097"/>
    </source>
</evidence>
<dbReference type="SMART" id="SM00225">
    <property type="entry name" value="BTB"/>
    <property type="match status" value="1"/>
</dbReference>
<keyword evidence="1" id="KW-0880">Kelch repeat</keyword>
<dbReference type="InterPro" id="IPR011333">
    <property type="entry name" value="SKP1/BTB/POZ_sf"/>
</dbReference>
<dbReference type="PANTHER" id="PTHR46093:SF3">
    <property type="entry name" value="ACYL-COA-BINDING DOMAIN-CONTAINING PROTEIN 4"/>
    <property type="match status" value="1"/>
</dbReference>
<reference evidence="5" key="1">
    <citation type="submission" date="2021-01" db="EMBL/GenBank/DDBJ databases">
        <authorList>
            <person name="Corre E."/>
            <person name="Pelletier E."/>
            <person name="Niang G."/>
            <person name="Scheremetjew M."/>
            <person name="Finn R."/>
            <person name="Kale V."/>
            <person name="Holt S."/>
            <person name="Cochrane G."/>
            <person name="Meng A."/>
            <person name="Brown T."/>
            <person name="Cohen L."/>
        </authorList>
    </citation>
    <scope>NUCLEOTIDE SEQUENCE</scope>
    <source>
        <strain evidence="5">CCMP1243</strain>
    </source>
</reference>
<dbReference type="InterPro" id="IPR000210">
    <property type="entry name" value="BTB/POZ_dom"/>
</dbReference>
<dbReference type="Gene3D" id="2.120.10.80">
    <property type="entry name" value="Kelch-type beta propeller"/>
    <property type="match status" value="3"/>
</dbReference>
<dbReference type="InterPro" id="IPR011043">
    <property type="entry name" value="Gal_Oxase/kelch_b-propeller"/>
</dbReference>
<feature type="region of interest" description="Disordered" evidence="3">
    <location>
        <begin position="292"/>
        <end position="326"/>
    </location>
</feature>
<evidence type="ECO:0000256" key="2">
    <source>
        <dbReference type="ARBA" id="ARBA00022737"/>
    </source>
</evidence>
<dbReference type="InterPro" id="IPR015915">
    <property type="entry name" value="Kelch-typ_b-propeller"/>
</dbReference>
<dbReference type="PROSITE" id="PS50097">
    <property type="entry name" value="BTB"/>
    <property type="match status" value="1"/>
</dbReference>
<keyword evidence="2" id="KW-0677">Repeat</keyword>
<dbReference type="SUPFAM" id="SSF50965">
    <property type="entry name" value="Galactose oxidase, central domain"/>
    <property type="match status" value="2"/>
</dbReference>
<dbReference type="Pfam" id="PF00651">
    <property type="entry name" value="BTB"/>
    <property type="match status" value="1"/>
</dbReference>
<gene>
    <name evidence="5" type="ORF">RMAR1173_LOCUS2528</name>
</gene>
<protein>
    <recommendedName>
        <fullName evidence="4">BTB domain-containing protein</fullName>
    </recommendedName>
</protein>
<dbReference type="EMBL" id="HBHJ01003940">
    <property type="protein sequence ID" value="CAD9665567.1"/>
    <property type="molecule type" value="Transcribed_RNA"/>
</dbReference>